<feature type="coiled-coil region" evidence="1">
    <location>
        <begin position="60"/>
        <end position="108"/>
    </location>
</feature>
<sequence length="246" mass="26698">MIQHASGASAGARRHRWRFGLLLVACSLVAGMVGYASGLSEHGERFSALSAQNSALLAQLSDLQGRHGELRLELVQLESEQAVDAQALKEARMMIGALEAQVAELESELGFYRSIMAPSKSEKGLQLGEFTLTPVANGSAYDLALTVMQVGNNDRFRSGRIAVTVNGTIAGKPIDLAFHALSECSDGEGVKYRFRYFQNIECRLTLPDGFVPEMVTVALKARSRSEPLLEEARKWSQLLVGDSPNS</sequence>
<evidence type="ECO:0000313" key="2">
    <source>
        <dbReference type="EMBL" id="PPK51277.1"/>
    </source>
</evidence>
<evidence type="ECO:0000313" key="4">
    <source>
        <dbReference type="Proteomes" id="UP000239446"/>
    </source>
</evidence>
<keyword evidence="1" id="KW-0175">Coiled coil</keyword>
<keyword evidence="5" id="KW-1185">Reference proteome</keyword>
<dbReference type="Proteomes" id="UP000239648">
    <property type="component" value="Unassembled WGS sequence"/>
</dbReference>
<proteinExistence type="predicted"/>
<dbReference type="OrthoDB" id="7056878at2"/>
<dbReference type="Proteomes" id="UP000239446">
    <property type="component" value="Unassembled WGS sequence"/>
</dbReference>
<dbReference type="AlphaFoldDB" id="A0A2S6G5Z4"/>
<dbReference type="InterPro" id="IPR046703">
    <property type="entry name" value="DUF6776"/>
</dbReference>
<accession>A0A2S6G5Z4</accession>
<evidence type="ECO:0000313" key="3">
    <source>
        <dbReference type="EMBL" id="PPK54545.1"/>
    </source>
</evidence>
<evidence type="ECO:0000313" key="5">
    <source>
        <dbReference type="Proteomes" id="UP000239648"/>
    </source>
</evidence>
<protein>
    <submittedName>
        <fullName evidence="3">Uncharacterized protein</fullName>
    </submittedName>
</protein>
<gene>
    <name evidence="3" type="ORF">B0H24_101373</name>
    <name evidence="2" type="ORF">BY455_11474</name>
</gene>
<dbReference type="Pfam" id="PF20567">
    <property type="entry name" value="DUF6776"/>
    <property type="match status" value="1"/>
</dbReference>
<dbReference type="EMBL" id="PTIT01000014">
    <property type="protein sequence ID" value="PPK51277.1"/>
    <property type="molecule type" value="Genomic_DNA"/>
</dbReference>
<comment type="caution">
    <text evidence="3">The sequence shown here is derived from an EMBL/GenBank/DDBJ whole genome shotgun (WGS) entry which is preliminary data.</text>
</comment>
<name>A0A2S6G5Z4_9GAMM</name>
<reference evidence="3 4" key="2">
    <citation type="submission" date="2018-02" db="EMBL/GenBank/DDBJ databases">
        <title>Subsurface microbial communities from deep shales in Ohio and West Virginia, USA.</title>
        <authorList>
            <person name="Wrighton K."/>
        </authorList>
    </citation>
    <scope>NUCLEOTIDE SEQUENCE [LARGE SCALE GENOMIC DNA]</scope>
    <source>
        <strain evidence="3 4">UTICA-S1B9</strain>
    </source>
</reference>
<organism evidence="3 4">
    <name type="scientific">Marinobacter persicus</name>
    <dbReference type="NCBI Taxonomy" id="930118"/>
    <lineage>
        <taxon>Bacteria</taxon>
        <taxon>Pseudomonadati</taxon>
        <taxon>Pseudomonadota</taxon>
        <taxon>Gammaproteobacteria</taxon>
        <taxon>Pseudomonadales</taxon>
        <taxon>Marinobacteraceae</taxon>
        <taxon>Marinobacter</taxon>
    </lineage>
</organism>
<reference evidence="2 5" key="1">
    <citation type="submission" date="2018-02" db="EMBL/GenBank/DDBJ databases">
        <title>Deep subsurface shale carbon reservoir microbial communities from Ohio and West Virginia, USA.</title>
        <authorList>
            <person name="Wrighton K."/>
        </authorList>
    </citation>
    <scope>NUCLEOTIDE SEQUENCE [LARGE SCALE GENOMIC DNA]</scope>
    <source>
        <strain evidence="2 5">UTICA-S1B6</strain>
    </source>
</reference>
<dbReference type="RefSeq" id="WP_146082703.1">
    <property type="nucleotide sequence ID" value="NZ_PTIT01000014.1"/>
</dbReference>
<dbReference type="EMBL" id="PTIU01000013">
    <property type="protein sequence ID" value="PPK54545.1"/>
    <property type="molecule type" value="Genomic_DNA"/>
</dbReference>
<evidence type="ECO:0000256" key="1">
    <source>
        <dbReference type="SAM" id="Coils"/>
    </source>
</evidence>